<protein>
    <submittedName>
        <fullName evidence="2">Uncharacterized protein</fullName>
    </submittedName>
</protein>
<proteinExistence type="predicted"/>
<feature type="compositionally biased region" description="Low complexity" evidence="1">
    <location>
        <begin position="211"/>
        <end position="220"/>
    </location>
</feature>
<accession>A0A0F7SPW6</accession>
<dbReference type="EMBL" id="LN483142">
    <property type="protein sequence ID" value="CED82709.1"/>
    <property type="molecule type" value="Genomic_DNA"/>
</dbReference>
<evidence type="ECO:0000256" key="1">
    <source>
        <dbReference type="SAM" id="MobiDB-lite"/>
    </source>
</evidence>
<name>A0A0F7SPW6_PHARH</name>
<feature type="region of interest" description="Disordered" evidence="1">
    <location>
        <begin position="137"/>
        <end position="236"/>
    </location>
</feature>
<feature type="compositionally biased region" description="Low complexity" evidence="1">
    <location>
        <begin position="72"/>
        <end position="93"/>
    </location>
</feature>
<sequence length="236" mass="24932">MAAIDFDDLVATMNTSCIGQEAMDLRALHAHLSQTLFMPPAQAHPGQPTPISSYHQYPYGHLPGPPPSSLTSNASFASNSHHPHNSFSSRPPNILHHNSYSKGFEQGTGYGSPIGVPVSRNSGLADLDESLAAASAAASSSVGGTPNSITPSNRPYYPSPTSPTSPLTEGMDTYSSFQSPPPAQRQFYQPNDSSPFATRQTRSQTRRTVEAEAAAAAAAAMTRSSGQNELDIDMAD</sequence>
<dbReference type="AlphaFoldDB" id="A0A0F7SPW6"/>
<feature type="region of interest" description="Disordered" evidence="1">
    <location>
        <begin position="63"/>
        <end position="106"/>
    </location>
</feature>
<organism evidence="2">
    <name type="scientific">Phaffia rhodozyma</name>
    <name type="common">Yeast</name>
    <name type="synonym">Xanthophyllomyces dendrorhous</name>
    <dbReference type="NCBI Taxonomy" id="264483"/>
    <lineage>
        <taxon>Eukaryota</taxon>
        <taxon>Fungi</taxon>
        <taxon>Dikarya</taxon>
        <taxon>Basidiomycota</taxon>
        <taxon>Agaricomycotina</taxon>
        <taxon>Tremellomycetes</taxon>
        <taxon>Cystofilobasidiales</taxon>
        <taxon>Mrakiaceae</taxon>
        <taxon>Phaffia</taxon>
    </lineage>
</organism>
<reference evidence="2" key="1">
    <citation type="submission" date="2014-08" db="EMBL/GenBank/DDBJ databases">
        <authorList>
            <person name="Sharma Rahul"/>
            <person name="Thines Marco"/>
        </authorList>
    </citation>
    <scope>NUCLEOTIDE SEQUENCE</scope>
</reference>
<feature type="compositionally biased region" description="Polar residues" evidence="1">
    <location>
        <begin position="186"/>
        <end position="197"/>
    </location>
</feature>
<evidence type="ECO:0000313" key="2">
    <source>
        <dbReference type="EMBL" id="CED82709.1"/>
    </source>
</evidence>